<proteinExistence type="predicted"/>
<feature type="compositionally biased region" description="Basic and acidic residues" evidence="2">
    <location>
        <begin position="169"/>
        <end position="179"/>
    </location>
</feature>
<reference evidence="4 6" key="1">
    <citation type="submission" date="2015-07" db="EMBL/GenBank/DDBJ databases">
        <authorList>
            <person name="Cajimat M.N.B."/>
            <person name="Milazzo M.L."/>
            <person name="Fulhorst C.F."/>
        </authorList>
    </citation>
    <scope>NUCLEOTIDE SEQUENCE [LARGE SCALE GENOMIC DNA]</scope>
    <source>
        <strain evidence="4">Single colony</strain>
    </source>
</reference>
<name>A0A0K3CMP5_RHOTO</name>
<evidence type="ECO:0000256" key="2">
    <source>
        <dbReference type="SAM" id="MobiDB-lite"/>
    </source>
</evidence>
<dbReference type="GO" id="GO:0031267">
    <property type="term" value="F:small GTPase binding"/>
    <property type="evidence" value="ECO:0007669"/>
    <property type="project" value="TreeGrafter"/>
</dbReference>
<dbReference type="SUPFAM" id="SSF47923">
    <property type="entry name" value="Ypt/Rab-GAP domain of gyp1p"/>
    <property type="match status" value="2"/>
</dbReference>
<keyword evidence="1" id="KW-0175">Coiled coil</keyword>
<evidence type="ECO:0000313" key="5">
    <source>
        <dbReference type="EMBL" id="PRQ73105.1"/>
    </source>
</evidence>
<dbReference type="Pfam" id="PF00566">
    <property type="entry name" value="RabGAP-TBC"/>
    <property type="match status" value="1"/>
</dbReference>
<dbReference type="Gene3D" id="1.10.472.80">
    <property type="entry name" value="Ypt/Rab-GAP domain of gyp1p, domain 3"/>
    <property type="match status" value="1"/>
</dbReference>
<dbReference type="PANTHER" id="PTHR47219:SF15">
    <property type="entry name" value="TBC1 DOMAIN FAMILY MEMBER 12 ISOFORM X1"/>
    <property type="match status" value="1"/>
</dbReference>
<sequence length="595" mass="65211">MSGDATLDDTTAGLHEVALDEAPPIRSRATPRADSPTPLDGHVGDADGRAGGIGIDADATEAGQAAEGADADASIRADATRTDEGMNSDGGFEAVSLGDEQAEDHSPTIQENGDDPHRSSTPPSPASPAHTPPSTPPPHSPSVVSTAPTTTIDPSSSHNVSTPPETAETDAKGAGEAEAKVVTPAATPQKKPVSTRKQTVMQKVVSMTRQRTLPPKSKEEEEKHLEQLAEMLAASREAEKRRRSEAEARSALRATALATAFPVWEKSILPNWRVVLHDDAQGRRLRDLWWDGTMPVRWRGRLWAMCIGNGLAVGKNELSKASERVRALREAGKFEEVERAAKEDVERVLPALKLFQEGRVMHEDLMEVLLAWSVHEKVTPRYVPGLAFPAALLILNMSPSEAFVCLVNLVQKSFLRSFYSGDPDEVEAYYRVFDTLLADYMPRVYANFSAQVVRPSLYLFPWLSTLYTAFLPLDLATRIFDVFLLEGDSFVFRVAIVILQILEPRLFNPNLDELSAVFEGTDKGAVGVVRREKGLLTADGGSIEERDGGIRVEVEDVYSEMGATEDRVFKLLRQLDWKEETFARLVERELPEVGV</sequence>
<reference evidence="5 7" key="2">
    <citation type="journal article" date="2018" name="Elife">
        <title>Functional genomics of lipid metabolism in the oleaginous yeast Rhodosporidium toruloides.</title>
        <authorList>
            <person name="Coradetti S.T."/>
            <person name="Pinel D."/>
            <person name="Geiselman G."/>
            <person name="Ito M."/>
            <person name="Mondo S."/>
            <person name="Reilly M.C."/>
            <person name="Cheng Y.F."/>
            <person name="Bauer S."/>
            <person name="Grigoriev I."/>
            <person name="Gladden J.M."/>
            <person name="Simmons B.A."/>
            <person name="Brem R."/>
            <person name="Arkin A.P."/>
            <person name="Skerker J.M."/>
        </authorList>
    </citation>
    <scope>NUCLEOTIDE SEQUENCE [LARGE SCALE GENOMIC DNA]</scope>
    <source>
        <strain evidence="5 7">NBRC 0880</strain>
    </source>
</reference>
<feature type="domain" description="Rab-GAP TBC" evidence="3">
    <location>
        <begin position="293"/>
        <end position="487"/>
    </location>
</feature>
<protein>
    <submittedName>
        <fullName evidence="4 5">TBC1 domain family member 14</fullName>
    </submittedName>
</protein>
<dbReference type="STRING" id="5286.A0A0K3CMP5"/>
<feature type="region of interest" description="Disordered" evidence="2">
    <location>
        <begin position="1"/>
        <end position="200"/>
    </location>
</feature>
<dbReference type="EMBL" id="CWKI01000008">
    <property type="protein sequence ID" value="CTR08431.1"/>
    <property type="molecule type" value="Genomic_DNA"/>
</dbReference>
<dbReference type="OMA" id="KLRASMW"/>
<keyword evidence="6" id="KW-1185">Reference proteome</keyword>
<evidence type="ECO:0000313" key="6">
    <source>
        <dbReference type="Proteomes" id="UP000199069"/>
    </source>
</evidence>
<evidence type="ECO:0000313" key="7">
    <source>
        <dbReference type="Proteomes" id="UP000239560"/>
    </source>
</evidence>
<evidence type="ECO:0000259" key="3">
    <source>
        <dbReference type="PROSITE" id="PS50086"/>
    </source>
</evidence>
<dbReference type="EMBL" id="LCTV02000008">
    <property type="protein sequence ID" value="PRQ73105.1"/>
    <property type="molecule type" value="Genomic_DNA"/>
</dbReference>
<dbReference type="SMART" id="SM00164">
    <property type="entry name" value="TBC"/>
    <property type="match status" value="1"/>
</dbReference>
<dbReference type="PROSITE" id="PS50086">
    <property type="entry name" value="TBC_RABGAP"/>
    <property type="match status" value="1"/>
</dbReference>
<dbReference type="InterPro" id="IPR000195">
    <property type="entry name" value="Rab-GAP-TBC_dom"/>
</dbReference>
<dbReference type="Proteomes" id="UP000199069">
    <property type="component" value="Unassembled WGS sequence"/>
</dbReference>
<feature type="compositionally biased region" description="Pro residues" evidence="2">
    <location>
        <begin position="122"/>
        <end position="140"/>
    </location>
</feature>
<gene>
    <name evidence="4" type="primary">FGENESH: predicted gene_8.147</name>
    <name evidence="5" type="ORF">AAT19DRAFT_15858</name>
    <name evidence="4" type="ORF">BN2166_0042920</name>
</gene>
<dbReference type="OrthoDB" id="289721at2759"/>
<dbReference type="PANTHER" id="PTHR47219">
    <property type="entry name" value="RAB GTPASE-ACTIVATING PROTEIN 1-LIKE"/>
    <property type="match status" value="1"/>
</dbReference>
<dbReference type="InterPro" id="IPR050302">
    <property type="entry name" value="Rab_GAP_TBC_domain"/>
</dbReference>
<evidence type="ECO:0000313" key="4">
    <source>
        <dbReference type="EMBL" id="CTR08431.1"/>
    </source>
</evidence>
<feature type="coiled-coil region" evidence="1">
    <location>
        <begin position="218"/>
        <end position="249"/>
    </location>
</feature>
<dbReference type="InterPro" id="IPR035969">
    <property type="entry name" value="Rab-GAP_TBC_sf"/>
</dbReference>
<dbReference type="Proteomes" id="UP000239560">
    <property type="component" value="Unassembled WGS sequence"/>
</dbReference>
<dbReference type="AlphaFoldDB" id="A0A0K3CMP5"/>
<feature type="compositionally biased region" description="Low complexity" evidence="2">
    <location>
        <begin position="141"/>
        <end position="151"/>
    </location>
</feature>
<evidence type="ECO:0000256" key="1">
    <source>
        <dbReference type="SAM" id="Coils"/>
    </source>
</evidence>
<organism evidence="4 6">
    <name type="scientific">Rhodotorula toruloides</name>
    <name type="common">Yeast</name>
    <name type="synonym">Rhodosporidium toruloides</name>
    <dbReference type="NCBI Taxonomy" id="5286"/>
    <lineage>
        <taxon>Eukaryota</taxon>
        <taxon>Fungi</taxon>
        <taxon>Dikarya</taxon>
        <taxon>Basidiomycota</taxon>
        <taxon>Pucciniomycotina</taxon>
        <taxon>Microbotryomycetes</taxon>
        <taxon>Sporidiobolales</taxon>
        <taxon>Sporidiobolaceae</taxon>
        <taxon>Rhodotorula</taxon>
    </lineage>
</organism>
<feature type="compositionally biased region" description="Polar residues" evidence="2">
    <location>
        <begin position="152"/>
        <end position="164"/>
    </location>
</feature>
<feature type="compositionally biased region" description="Low complexity" evidence="2">
    <location>
        <begin position="55"/>
        <end position="72"/>
    </location>
</feature>
<dbReference type="Gene3D" id="1.10.10.750">
    <property type="entry name" value="Ypt/Rab-GAP domain of gyp1p, domain 1"/>
    <property type="match status" value="1"/>
</dbReference>
<dbReference type="GO" id="GO:0005096">
    <property type="term" value="F:GTPase activator activity"/>
    <property type="evidence" value="ECO:0007669"/>
    <property type="project" value="TreeGrafter"/>
</dbReference>
<accession>A0A0K3CMP5</accession>
<dbReference type="Gene3D" id="1.10.8.270">
    <property type="entry name" value="putative rabgap domain of human tbc1 domain family member 14 like domains"/>
    <property type="match status" value="1"/>
</dbReference>
<feature type="compositionally biased region" description="Basic and acidic residues" evidence="2">
    <location>
        <begin position="73"/>
        <end position="84"/>
    </location>
</feature>